<evidence type="ECO:0000313" key="8">
    <source>
        <dbReference type="EMBL" id="MCY6369913.1"/>
    </source>
</evidence>
<dbReference type="InterPro" id="IPR035965">
    <property type="entry name" value="PAS-like_dom_sf"/>
</dbReference>
<evidence type="ECO:0000256" key="1">
    <source>
        <dbReference type="ARBA" id="ARBA00018672"/>
    </source>
</evidence>
<dbReference type="PROSITE" id="PS50887">
    <property type="entry name" value="GGDEF"/>
    <property type="match status" value="1"/>
</dbReference>
<accession>A0ABT4CNA1</accession>
<dbReference type="PROSITE" id="PS50112">
    <property type="entry name" value="PAS"/>
    <property type="match status" value="1"/>
</dbReference>
<proteinExistence type="predicted"/>
<dbReference type="Gene3D" id="3.30.450.20">
    <property type="entry name" value="PAS domain"/>
    <property type="match status" value="1"/>
</dbReference>
<dbReference type="EMBL" id="JAPQES010000001">
    <property type="protein sequence ID" value="MCY6369913.1"/>
    <property type="molecule type" value="Genomic_DNA"/>
</dbReference>
<dbReference type="CDD" id="cd17534">
    <property type="entry name" value="REC_DC-like"/>
    <property type="match status" value="1"/>
</dbReference>
<dbReference type="CDD" id="cd00130">
    <property type="entry name" value="PAS"/>
    <property type="match status" value="1"/>
</dbReference>
<protein>
    <recommendedName>
        <fullName evidence="1">Stage 0 sporulation protein A homolog</fullName>
    </recommendedName>
</protein>
<evidence type="ECO:0000259" key="6">
    <source>
        <dbReference type="PROSITE" id="PS50887"/>
    </source>
</evidence>
<dbReference type="Pfam" id="PF13487">
    <property type="entry name" value="HD_5"/>
    <property type="match status" value="1"/>
</dbReference>
<dbReference type="InterPro" id="IPR011006">
    <property type="entry name" value="CheY-like_superfamily"/>
</dbReference>
<keyword evidence="8" id="KW-0548">Nucleotidyltransferase</keyword>
<comment type="caution">
    <text evidence="8">The sequence shown here is derived from an EMBL/GenBank/DDBJ whole genome shotgun (WGS) entry which is preliminary data.</text>
</comment>
<dbReference type="NCBIfam" id="TIGR00254">
    <property type="entry name" value="GGDEF"/>
    <property type="match status" value="1"/>
</dbReference>
<dbReference type="Pfam" id="PF00990">
    <property type="entry name" value="GGDEF"/>
    <property type="match status" value="1"/>
</dbReference>
<dbReference type="Proteomes" id="UP001079657">
    <property type="component" value="Unassembled WGS sequence"/>
</dbReference>
<dbReference type="SMART" id="SM00091">
    <property type="entry name" value="PAS"/>
    <property type="match status" value="1"/>
</dbReference>
<dbReference type="Gene3D" id="3.40.50.2300">
    <property type="match status" value="1"/>
</dbReference>
<dbReference type="InterPro" id="IPR052020">
    <property type="entry name" value="Cyclic_di-GMP/3'3'-cGAMP_PDE"/>
</dbReference>
<evidence type="ECO:0000313" key="9">
    <source>
        <dbReference type="Proteomes" id="UP001079657"/>
    </source>
</evidence>
<dbReference type="SUPFAM" id="SSF109604">
    <property type="entry name" value="HD-domain/PDEase-like"/>
    <property type="match status" value="1"/>
</dbReference>
<keyword evidence="3" id="KW-0597">Phosphoprotein</keyword>
<dbReference type="InterPro" id="IPR037522">
    <property type="entry name" value="HD_GYP_dom"/>
</dbReference>
<sequence>MKVTKVLIVEDSKVTAKTIKKSLIDLKYEVVDICAAGEEAIRSALIYNPDIILMDIQLEGEMNGLETATKITNILNIPVIYLTALSDKQMLEQAKLSEGYSFLVKPFEEAELYFNIEMTLYKHEMKNKLQEERKWLNTILQSIEDGVIATDKDGNIKFMNESAMALTGYSGGELNVKLKDIISLLDCKTKEKIDVMNLHVKEEKILLGANNKEYITICQLTEIPKTNKEKMGYVLTFSDVSEETKLRNDINYLTFHDQLTGVYNRTYFEKEFSKFDVQEYMPVSIIITDLNGLKLTNDVFGHKAGDDLIKNAAKAITESCREGDLVARLGGDEFIIALPNTDRGTAEEVAKKIHKLCNIQETVLDKVSMAIGIATKEKMRQDMSSVVSEADDDMYSKKFIESKRIREEILEYLKNKLRQNPHNKEQKLIEMGRILIEMGKKMNFSQKQLEELMLYKEAGDIGMLTIPEEILHKGSKLDRKEWDIVKKHPEIGYRISMAIKKFIPIAEYILYHHERWDGKGYPHKLKGEEIPLISRMIAIVEAYDSMTTDREYRKAMNKEEAILEITRCAGTQFDPKLIEVFKEVI</sequence>
<dbReference type="SUPFAM" id="SSF55073">
    <property type="entry name" value="Nucleotide cyclase"/>
    <property type="match status" value="1"/>
</dbReference>
<dbReference type="CDD" id="cd00077">
    <property type="entry name" value="HDc"/>
    <property type="match status" value="1"/>
</dbReference>
<keyword evidence="8" id="KW-0808">Transferase</keyword>
<dbReference type="GO" id="GO:0052621">
    <property type="term" value="F:diguanylate cyclase activity"/>
    <property type="evidence" value="ECO:0007669"/>
    <property type="project" value="UniProtKB-EC"/>
</dbReference>
<evidence type="ECO:0000256" key="2">
    <source>
        <dbReference type="ARBA" id="ARBA00024867"/>
    </source>
</evidence>
<dbReference type="SUPFAM" id="SSF52172">
    <property type="entry name" value="CheY-like"/>
    <property type="match status" value="1"/>
</dbReference>
<dbReference type="SMART" id="SM00267">
    <property type="entry name" value="GGDEF"/>
    <property type="match status" value="1"/>
</dbReference>
<dbReference type="InterPro" id="IPR000014">
    <property type="entry name" value="PAS"/>
</dbReference>
<reference evidence="8" key="1">
    <citation type="submission" date="2022-12" db="EMBL/GenBank/DDBJ databases">
        <authorList>
            <person name="Wang J."/>
        </authorList>
    </citation>
    <scope>NUCLEOTIDE SEQUENCE</scope>
    <source>
        <strain evidence="8">HY-42-06</strain>
    </source>
</reference>
<dbReference type="CDD" id="cd01949">
    <property type="entry name" value="GGDEF"/>
    <property type="match status" value="1"/>
</dbReference>
<gene>
    <name evidence="8" type="ORF">OXH55_04650</name>
</gene>
<dbReference type="Pfam" id="PF13426">
    <property type="entry name" value="PAS_9"/>
    <property type="match status" value="1"/>
</dbReference>
<dbReference type="RefSeq" id="WP_268048333.1">
    <property type="nucleotide sequence ID" value="NZ_JAPQES010000001.1"/>
</dbReference>
<feature type="domain" description="GGDEF" evidence="6">
    <location>
        <begin position="281"/>
        <end position="412"/>
    </location>
</feature>
<dbReference type="InterPro" id="IPR029787">
    <property type="entry name" value="Nucleotide_cyclase"/>
</dbReference>
<feature type="domain" description="Response regulatory" evidence="4">
    <location>
        <begin position="5"/>
        <end position="120"/>
    </location>
</feature>
<dbReference type="Gene3D" id="1.10.3210.10">
    <property type="entry name" value="Hypothetical protein af1432"/>
    <property type="match status" value="1"/>
</dbReference>
<name>A0ABT4CNA1_9CLOT</name>
<dbReference type="SMART" id="SM00448">
    <property type="entry name" value="REC"/>
    <property type="match status" value="1"/>
</dbReference>
<evidence type="ECO:0000259" key="5">
    <source>
        <dbReference type="PROSITE" id="PS50112"/>
    </source>
</evidence>
<evidence type="ECO:0000259" key="4">
    <source>
        <dbReference type="PROSITE" id="PS50110"/>
    </source>
</evidence>
<evidence type="ECO:0000259" key="7">
    <source>
        <dbReference type="PROSITE" id="PS51832"/>
    </source>
</evidence>
<feature type="domain" description="PAS" evidence="5">
    <location>
        <begin position="132"/>
        <end position="174"/>
    </location>
</feature>
<dbReference type="Gene3D" id="3.30.70.270">
    <property type="match status" value="1"/>
</dbReference>
<feature type="modified residue" description="4-aspartylphosphate" evidence="3">
    <location>
        <position position="55"/>
    </location>
</feature>
<dbReference type="InterPro" id="IPR001789">
    <property type="entry name" value="Sig_transdc_resp-reg_receiver"/>
</dbReference>
<comment type="function">
    <text evidence="2">May play the central regulatory role in sporulation. It may be an element of the effector pathway responsible for the activation of sporulation genes in response to nutritional stress. Spo0A may act in concert with spo0H (a sigma factor) to control the expression of some genes that are critical to the sporulation process.</text>
</comment>
<dbReference type="Pfam" id="PF00072">
    <property type="entry name" value="Response_reg"/>
    <property type="match status" value="1"/>
</dbReference>
<evidence type="ECO:0000256" key="3">
    <source>
        <dbReference type="PROSITE-ProRule" id="PRU00169"/>
    </source>
</evidence>
<dbReference type="InterPro" id="IPR003607">
    <property type="entry name" value="HD/PDEase_dom"/>
</dbReference>
<dbReference type="SUPFAM" id="SSF55785">
    <property type="entry name" value="PYP-like sensor domain (PAS domain)"/>
    <property type="match status" value="1"/>
</dbReference>
<dbReference type="InterPro" id="IPR000160">
    <property type="entry name" value="GGDEF_dom"/>
</dbReference>
<dbReference type="InterPro" id="IPR043128">
    <property type="entry name" value="Rev_trsase/Diguanyl_cyclase"/>
</dbReference>
<feature type="domain" description="HD-GYP" evidence="7">
    <location>
        <begin position="402"/>
        <end position="585"/>
    </location>
</feature>
<dbReference type="PANTHER" id="PTHR45228:SF1">
    <property type="entry name" value="CYCLIC DI-GMP PHOSPHODIESTERASE TM_0186"/>
    <property type="match status" value="1"/>
</dbReference>
<keyword evidence="9" id="KW-1185">Reference proteome</keyword>
<dbReference type="PANTHER" id="PTHR45228">
    <property type="entry name" value="CYCLIC DI-GMP PHOSPHODIESTERASE TM_0186-RELATED"/>
    <property type="match status" value="1"/>
</dbReference>
<dbReference type="NCBIfam" id="TIGR00229">
    <property type="entry name" value="sensory_box"/>
    <property type="match status" value="1"/>
</dbReference>
<organism evidence="8 9">
    <name type="scientific">Clostridium ganghwense</name>
    <dbReference type="NCBI Taxonomy" id="312089"/>
    <lineage>
        <taxon>Bacteria</taxon>
        <taxon>Bacillati</taxon>
        <taxon>Bacillota</taxon>
        <taxon>Clostridia</taxon>
        <taxon>Eubacteriales</taxon>
        <taxon>Clostridiaceae</taxon>
        <taxon>Clostridium</taxon>
    </lineage>
</organism>
<dbReference type="PROSITE" id="PS50110">
    <property type="entry name" value="RESPONSE_REGULATORY"/>
    <property type="match status" value="1"/>
</dbReference>
<dbReference type="PROSITE" id="PS51832">
    <property type="entry name" value="HD_GYP"/>
    <property type="match status" value="1"/>
</dbReference>